<feature type="repeat" description="PPR" evidence="3">
    <location>
        <begin position="495"/>
        <end position="529"/>
    </location>
</feature>
<dbReference type="NCBIfam" id="TIGR00756">
    <property type="entry name" value="PPR"/>
    <property type="match status" value="8"/>
</dbReference>
<name>A0A9D4US38_ADICA</name>
<keyword evidence="1" id="KW-0677">Repeat</keyword>
<dbReference type="PANTHER" id="PTHR24015">
    <property type="entry name" value="OS07G0578800 PROTEIN-RELATED"/>
    <property type="match status" value="1"/>
</dbReference>
<dbReference type="PANTHER" id="PTHR24015:SF548">
    <property type="entry name" value="OS08G0340900 PROTEIN"/>
    <property type="match status" value="1"/>
</dbReference>
<dbReference type="GO" id="GO:0003723">
    <property type="term" value="F:RNA binding"/>
    <property type="evidence" value="ECO:0007669"/>
    <property type="project" value="InterPro"/>
</dbReference>
<feature type="repeat" description="PPR" evidence="3">
    <location>
        <begin position="394"/>
        <end position="428"/>
    </location>
</feature>
<dbReference type="Pfam" id="PF01535">
    <property type="entry name" value="PPR"/>
    <property type="match status" value="11"/>
</dbReference>
<protein>
    <recommendedName>
        <fullName evidence="6">Pentatricopeptide repeat-containing protein</fullName>
    </recommendedName>
</protein>
<dbReference type="InterPro" id="IPR002885">
    <property type="entry name" value="PPR_rpt"/>
</dbReference>
<feature type="repeat" description="PPR" evidence="3">
    <location>
        <begin position="1095"/>
        <end position="1129"/>
    </location>
</feature>
<dbReference type="InterPro" id="IPR046960">
    <property type="entry name" value="PPR_At4g14850-like_plant"/>
</dbReference>
<reference evidence="4" key="1">
    <citation type="submission" date="2021-01" db="EMBL/GenBank/DDBJ databases">
        <title>Adiantum capillus-veneris genome.</title>
        <authorList>
            <person name="Fang Y."/>
            <person name="Liao Q."/>
        </authorList>
    </citation>
    <scope>NUCLEOTIDE SEQUENCE</scope>
    <source>
        <strain evidence="4">H3</strain>
        <tissue evidence="4">Leaf</tissue>
    </source>
</reference>
<dbReference type="PROSITE" id="PS51375">
    <property type="entry name" value="PPR"/>
    <property type="match status" value="11"/>
</dbReference>
<feature type="repeat" description="PPR" evidence="3">
    <location>
        <begin position="994"/>
        <end position="1028"/>
    </location>
</feature>
<dbReference type="FunFam" id="1.25.40.10:FF:000285">
    <property type="entry name" value="Pentatricopeptide repeat-containing protein, chloroplastic"/>
    <property type="match status" value="1"/>
</dbReference>
<dbReference type="GO" id="GO:0009451">
    <property type="term" value="P:RNA modification"/>
    <property type="evidence" value="ECO:0007669"/>
    <property type="project" value="InterPro"/>
</dbReference>
<dbReference type="EMBL" id="JABFUD020000012">
    <property type="protein sequence ID" value="KAI5072875.1"/>
    <property type="molecule type" value="Genomic_DNA"/>
</dbReference>
<evidence type="ECO:0000313" key="4">
    <source>
        <dbReference type="EMBL" id="KAI5072875.1"/>
    </source>
</evidence>
<comment type="caution">
    <text evidence="4">The sequence shown here is derived from an EMBL/GenBank/DDBJ whole genome shotgun (WGS) entry which is preliminary data.</text>
</comment>
<feature type="repeat" description="PPR" evidence="3">
    <location>
        <begin position="91"/>
        <end position="125"/>
    </location>
</feature>
<feature type="repeat" description="PPR" evidence="3">
    <location>
        <begin position="293"/>
        <end position="327"/>
    </location>
</feature>
<dbReference type="OrthoDB" id="185373at2759"/>
<dbReference type="FunFam" id="1.25.40.10:FF:000158">
    <property type="entry name" value="pentatricopeptide repeat-containing protein At2g33680"/>
    <property type="match status" value="1"/>
</dbReference>
<dbReference type="Proteomes" id="UP000886520">
    <property type="component" value="Chromosome 12"/>
</dbReference>
<evidence type="ECO:0000256" key="3">
    <source>
        <dbReference type="PROSITE-ProRule" id="PRU00708"/>
    </source>
</evidence>
<proteinExistence type="inferred from homology"/>
<sequence length="1496" mass="164470">MAQLLCENPCLMQPILLEQFGDLPSLEKYTSILHRCRKDRNLAFANHLHTHLCGNGLEAHKTIGNHLVPMFVECGSAINAQQVFNRLTYLNEFSWTSLIEGYIDSGNVQHALSLYERMKENHVSPSKFTFMALIKACSKLKCLAKGREMHIAIVQEEYESDHFIGSSLIGMYAKCGSIIEARDVFEELSVQDVVSWTALITGYVDQGLAANALECSEKMLQQGLIPDRVTFINILKACGMSKDLRRGRNVHDEIRKQGFRRDPSITSALLDMYVGCGAFTLAKEVLHDVSSQDVAMWNILMAGYVDRGLNEEALDLYKRMQKERVSPDATTIVCSLRACASSQNVDMGLELHKQIDSQKFSRDPFVGSTLVDMYSKFGLFEKAKETFDSLSVKEVVSWTALISGYSEHGFHEQAISCFKMMQEEGMEPDAVTFMCCLRSVGNLGVADIGQELHARIIEEGYNEDQRLGSSLVTMYVKCGLIAEAQDVFTEVEDPDLVSWTALISGYADLGHGEAALDLLEQMQAKGLRPDAVTLVSSLKACCSIASLSHGQAIHRDIVKEGFEGVSFVANSLMDLYVKCGHVLEASDVFDELSSQDMVSWTVLISGYVDNGFPEKALIYYKDMKSKGVSPNSATLASTVRACGSLEDLDHGLEIHYEVILNGFETDPLVCSTLVGMYARTGLLEEAENIYSEFPSEDPSIFNALVVGYIEEGLDEKAFAFVKHKAVELNSTTFITCLKACGSVKSLADGHAFHIEIMKRGLDRDLFIGNALVDFYMKCNSILNAQKVFDMLPVRDVVLWNTMAAGYAESNLEAETLRCLNSMQKEGILANASTYACILGLCMNLGSIQTGQALHQEMVMKGVENEQVAASALLGMYAKLGLLSEARELFDRLTASEPVCWNALIAGYGEHGLLKELLDCLKKMDGPANAAIYISSLKACKATGSLGSGHEVHALITQEGYEDDALIGSSLVDMYMSCSSMQDAEEVFEDLPVHDAFAWTALITGYIEQGFDQKALNCYEQMQRDGIAPDVVTMVCSLQACGNLRAVDKVQATHLELTKKGFEKQSSVGNHLVQTYAKCSSISEAQEVFEGLSSQSIVSWTALITAYSGKGIYFEVLDMLEKMESGGVSADAVTFVCSLRALGTIGDVCTGRTVHMLISKKGFDGDPHIGNTLVGMYAKCNSLAESQYVFDRLSVQDVVSWTALMGGVSEQGAAEQALECFYMMQSQGVLPDAVSWNAVISGFVERGQSDQAHLYFRQMQEQGLLPSSMIYLTMMKAYGTTASLDAGRKCHAQTNSIRQESNESMLTTALIDMYGKCGDMSEAQKLFDASTIGDVDTWNALVAGYTGQGHDELSLCSLQKMLKSIPPNEVTFVTAITACSHVGLVELGQYYFQCMNREYGIEPTMKHYNCLLDLLGRAGQVDEALLTLSIIPFEVDFVVWSTVMGACKKYGDLLLGRRAFSHAMRLEEDHNALFILMSNLSVNALLFDEDDGIMSKT</sequence>
<evidence type="ECO:0008006" key="6">
    <source>
        <dbReference type="Google" id="ProtNLM"/>
    </source>
</evidence>
<feature type="repeat" description="PPR" evidence="3">
    <location>
        <begin position="1196"/>
        <end position="1230"/>
    </location>
</feature>
<dbReference type="GO" id="GO:0048731">
    <property type="term" value="P:system development"/>
    <property type="evidence" value="ECO:0007669"/>
    <property type="project" value="UniProtKB-ARBA"/>
</dbReference>
<organism evidence="4 5">
    <name type="scientific">Adiantum capillus-veneris</name>
    <name type="common">Maidenhair fern</name>
    <dbReference type="NCBI Taxonomy" id="13818"/>
    <lineage>
        <taxon>Eukaryota</taxon>
        <taxon>Viridiplantae</taxon>
        <taxon>Streptophyta</taxon>
        <taxon>Embryophyta</taxon>
        <taxon>Tracheophyta</taxon>
        <taxon>Polypodiopsida</taxon>
        <taxon>Polypodiidae</taxon>
        <taxon>Polypodiales</taxon>
        <taxon>Pteridineae</taxon>
        <taxon>Pteridaceae</taxon>
        <taxon>Vittarioideae</taxon>
        <taxon>Adiantum</taxon>
    </lineage>
</organism>
<feature type="repeat" description="PPR" evidence="3">
    <location>
        <begin position="795"/>
        <end position="829"/>
    </location>
</feature>
<dbReference type="GO" id="GO:0005739">
    <property type="term" value="C:mitochondrion"/>
    <property type="evidence" value="ECO:0007669"/>
    <property type="project" value="UniProtKB-ARBA"/>
</dbReference>
<gene>
    <name evidence="4" type="ORF">GOP47_0012981</name>
</gene>
<dbReference type="InterPro" id="IPR011990">
    <property type="entry name" value="TPR-like_helical_dom_sf"/>
</dbReference>
<accession>A0A9D4US38</accession>
<feature type="repeat" description="PPR" evidence="3">
    <location>
        <begin position="1231"/>
        <end position="1265"/>
    </location>
</feature>
<dbReference type="FunFam" id="1.25.40.10:FF:000344">
    <property type="entry name" value="Pentatricopeptide repeat-containing protein"/>
    <property type="match status" value="2"/>
</dbReference>
<dbReference type="FunFam" id="1.25.40.10:FF:000205">
    <property type="entry name" value="Pentatricopeptide repeat-containing protein, mitochondrial"/>
    <property type="match status" value="1"/>
</dbReference>
<evidence type="ECO:0000313" key="5">
    <source>
        <dbReference type="Proteomes" id="UP000886520"/>
    </source>
</evidence>
<dbReference type="Gene3D" id="1.25.40.10">
    <property type="entry name" value="Tetratricopeptide repeat domain"/>
    <property type="match status" value="10"/>
</dbReference>
<comment type="similarity">
    <text evidence="2">Belongs to the PPR family. PCMP-E subfamily.</text>
</comment>
<keyword evidence="5" id="KW-1185">Reference proteome</keyword>
<evidence type="ECO:0000256" key="1">
    <source>
        <dbReference type="ARBA" id="ARBA00022737"/>
    </source>
</evidence>
<evidence type="ECO:0000256" key="2">
    <source>
        <dbReference type="ARBA" id="ARBA00061659"/>
    </source>
</evidence>
<dbReference type="Pfam" id="PF13041">
    <property type="entry name" value="PPR_2"/>
    <property type="match status" value="8"/>
</dbReference>
<dbReference type="FunFam" id="1.25.40.10:FF:000073">
    <property type="entry name" value="Pentatricopeptide repeat-containing protein chloroplastic"/>
    <property type="match status" value="1"/>
</dbReference>
<feature type="repeat" description="PPR" evidence="3">
    <location>
        <begin position="596"/>
        <end position="630"/>
    </location>
</feature>
<feature type="repeat" description="PPR" evidence="3">
    <location>
        <begin position="192"/>
        <end position="226"/>
    </location>
</feature>